<evidence type="ECO:0000256" key="1">
    <source>
        <dbReference type="SAM" id="Phobius"/>
    </source>
</evidence>
<organism evidence="2">
    <name type="scientific">viral metagenome</name>
    <dbReference type="NCBI Taxonomy" id="1070528"/>
    <lineage>
        <taxon>unclassified sequences</taxon>
        <taxon>metagenomes</taxon>
        <taxon>organismal metagenomes</taxon>
    </lineage>
</organism>
<keyword evidence="1" id="KW-0812">Transmembrane</keyword>
<proteinExistence type="predicted"/>
<feature type="transmembrane region" description="Helical" evidence="1">
    <location>
        <begin position="6"/>
        <end position="22"/>
    </location>
</feature>
<sequence length="89" mass="9991">MIRIIISSLVIGLVAIKLLLYLKDSIVRKLREGFSFNYNLCYNNFSGKGSCGPGARNAVCRCKDKNLGVKISGYEHDCMCPQSTYPNFY</sequence>
<keyword evidence="1" id="KW-1133">Transmembrane helix</keyword>
<keyword evidence="1" id="KW-0472">Membrane</keyword>
<evidence type="ECO:0000313" key="2">
    <source>
        <dbReference type="EMBL" id="QHS97500.1"/>
    </source>
</evidence>
<reference evidence="2" key="1">
    <citation type="journal article" date="2020" name="Nature">
        <title>Giant virus diversity and host interactions through global metagenomics.</title>
        <authorList>
            <person name="Schulz F."/>
            <person name="Roux S."/>
            <person name="Paez-Espino D."/>
            <person name="Jungbluth S."/>
            <person name="Walsh D.A."/>
            <person name="Denef V.J."/>
            <person name="McMahon K.D."/>
            <person name="Konstantinidis K.T."/>
            <person name="Eloe-Fadrosh E.A."/>
            <person name="Kyrpides N.C."/>
            <person name="Woyke T."/>
        </authorList>
    </citation>
    <scope>NUCLEOTIDE SEQUENCE</scope>
    <source>
        <strain evidence="2">GVMAG-M-3300020169-51</strain>
    </source>
</reference>
<accession>A0A6C0BZF2</accession>
<dbReference type="AlphaFoldDB" id="A0A6C0BZF2"/>
<dbReference type="EMBL" id="MN739299">
    <property type="protein sequence ID" value="QHS97500.1"/>
    <property type="molecule type" value="Genomic_DNA"/>
</dbReference>
<protein>
    <submittedName>
        <fullName evidence="2">Uncharacterized protein</fullName>
    </submittedName>
</protein>
<name>A0A6C0BZF2_9ZZZZ</name>